<keyword evidence="3" id="KW-1185">Reference proteome</keyword>
<proteinExistence type="predicted"/>
<protein>
    <recommendedName>
        <fullName evidence="4">LPS export ABC transporter periplasmic protein LptC</fullName>
    </recommendedName>
</protein>
<name>A0ABQ6C4U2_9BURK</name>
<evidence type="ECO:0000256" key="1">
    <source>
        <dbReference type="SAM" id="Phobius"/>
    </source>
</evidence>
<dbReference type="Pfam" id="PF06835">
    <property type="entry name" value="LptC"/>
    <property type="match status" value="1"/>
</dbReference>
<gene>
    <name evidence="2" type="ORF">GCM10007935_27610</name>
</gene>
<dbReference type="RefSeq" id="WP_284308277.1">
    <property type="nucleotide sequence ID" value="NZ_BSPB01000023.1"/>
</dbReference>
<reference evidence="3" key="1">
    <citation type="journal article" date="2019" name="Int. J. Syst. Evol. Microbiol.">
        <title>The Global Catalogue of Microorganisms (GCM) 10K type strain sequencing project: providing services to taxonomists for standard genome sequencing and annotation.</title>
        <authorList>
            <consortium name="The Broad Institute Genomics Platform"/>
            <consortium name="The Broad Institute Genome Sequencing Center for Infectious Disease"/>
            <person name="Wu L."/>
            <person name="Ma J."/>
        </authorList>
    </citation>
    <scope>NUCLEOTIDE SEQUENCE [LARGE SCALE GENOMIC DNA]</scope>
    <source>
        <strain evidence="3">NBRC 109341</strain>
    </source>
</reference>
<keyword evidence="1" id="KW-1133">Transmembrane helix</keyword>
<dbReference type="NCBIfam" id="TIGR04409">
    <property type="entry name" value="LptC_YrbK"/>
    <property type="match status" value="1"/>
</dbReference>
<dbReference type="InterPro" id="IPR026265">
    <property type="entry name" value="LptC"/>
</dbReference>
<dbReference type="Gene3D" id="2.60.450.10">
    <property type="entry name" value="Lipopolysaccharide (LPS) transport protein A like domain"/>
    <property type="match status" value="1"/>
</dbReference>
<keyword evidence="1" id="KW-0812">Transmembrane</keyword>
<dbReference type="EMBL" id="BSPB01000023">
    <property type="protein sequence ID" value="GLS15326.1"/>
    <property type="molecule type" value="Genomic_DNA"/>
</dbReference>
<evidence type="ECO:0000313" key="2">
    <source>
        <dbReference type="EMBL" id="GLS15326.1"/>
    </source>
</evidence>
<evidence type="ECO:0008006" key="4">
    <source>
        <dbReference type="Google" id="ProtNLM"/>
    </source>
</evidence>
<feature type="transmembrane region" description="Helical" evidence="1">
    <location>
        <begin position="28"/>
        <end position="48"/>
    </location>
</feature>
<dbReference type="Proteomes" id="UP001156903">
    <property type="component" value="Unassembled WGS sequence"/>
</dbReference>
<keyword evidence="1" id="KW-0472">Membrane</keyword>
<organism evidence="2 3">
    <name type="scientific">Hydrogenophaga electricum</name>
    <dbReference type="NCBI Taxonomy" id="1230953"/>
    <lineage>
        <taxon>Bacteria</taxon>
        <taxon>Pseudomonadati</taxon>
        <taxon>Pseudomonadota</taxon>
        <taxon>Betaproteobacteria</taxon>
        <taxon>Burkholderiales</taxon>
        <taxon>Comamonadaceae</taxon>
        <taxon>Hydrogenophaga</taxon>
    </lineage>
</organism>
<sequence>MSTPNLPLPSHDGAPLLRRLPFLVWDKLSLYIPALLMLLLALASFLLLQATPEPVAPPAPRAISSEPDNFMQGFSVRNFNADGSLRSEVFGTEARHHPDTGNTVIDQARIRAFNERRQLTTATAQQITANAAGDVFILEKDAVVVRQAGRADDGSVIPRMEFHGDYLRVTLKPDHLSSDRPVLLIRGQDQLVSQRLDFDGDQRVADMEGAVRVQFAPRP</sequence>
<accession>A0ABQ6C4U2</accession>
<comment type="caution">
    <text evidence="2">The sequence shown here is derived from an EMBL/GenBank/DDBJ whole genome shotgun (WGS) entry which is preliminary data.</text>
</comment>
<dbReference type="InterPro" id="IPR010664">
    <property type="entry name" value="LipoPS_assembly_LptC-rel"/>
</dbReference>
<evidence type="ECO:0000313" key="3">
    <source>
        <dbReference type="Proteomes" id="UP001156903"/>
    </source>
</evidence>